<feature type="region of interest" description="Disordered" evidence="1">
    <location>
        <begin position="173"/>
        <end position="221"/>
    </location>
</feature>
<accession>A0ABS8S8U5</accession>
<keyword evidence="3" id="KW-1185">Reference proteome</keyword>
<protein>
    <submittedName>
        <fullName evidence="2">Uncharacterized protein</fullName>
    </submittedName>
</protein>
<name>A0ABS8S8U5_DATST</name>
<sequence length="221" mass="25894">MQACQNNFWRANEELNQDASMPQQLLRHFGLRWITLQECKKWFKEHKESKYSHEYLVDREFLASKFPHIVDRLHTLGLVSVFYDSSKCNLNMVREFLANWDQQYRGRQIKEEVVDYRPRYDPKGIDVTKIQDPDGIHGPVLSISEHHERIDNMLSHLYGMQMLQLRMNGVTEEVGPGLEKPQDDDATDEEQARVDSNLESDDDEDYSEMGEATLAPTDDED</sequence>
<dbReference type="Proteomes" id="UP000823775">
    <property type="component" value="Unassembled WGS sequence"/>
</dbReference>
<reference evidence="2 3" key="1">
    <citation type="journal article" date="2021" name="BMC Genomics">
        <title>Datura genome reveals duplications of psychoactive alkaloid biosynthetic genes and high mutation rate following tissue culture.</title>
        <authorList>
            <person name="Rajewski A."/>
            <person name="Carter-House D."/>
            <person name="Stajich J."/>
            <person name="Litt A."/>
        </authorList>
    </citation>
    <scope>NUCLEOTIDE SEQUENCE [LARGE SCALE GENOMIC DNA]</scope>
    <source>
        <strain evidence="2">AR-01</strain>
    </source>
</reference>
<dbReference type="EMBL" id="JACEIK010000334">
    <property type="protein sequence ID" value="MCD7455254.1"/>
    <property type="molecule type" value="Genomic_DNA"/>
</dbReference>
<comment type="caution">
    <text evidence="2">The sequence shown here is derived from an EMBL/GenBank/DDBJ whole genome shotgun (WGS) entry which is preliminary data.</text>
</comment>
<organism evidence="2 3">
    <name type="scientific">Datura stramonium</name>
    <name type="common">Jimsonweed</name>
    <name type="synonym">Common thornapple</name>
    <dbReference type="NCBI Taxonomy" id="4076"/>
    <lineage>
        <taxon>Eukaryota</taxon>
        <taxon>Viridiplantae</taxon>
        <taxon>Streptophyta</taxon>
        <taxon>Embryophyta</taxon>
        <taxon>Tracheophyta</taxon>
        <taxon>Spermatophyta</taxon>
        <taxon>Magnoliopsida</taxon>
        <taxon>eudicotyledons</taxon>
        <taxon>Gunneridae</taxon>
        <taxon>Pentapetalae</taxon>
        <taxon>asterids</taxon>
        <taxon>lamiids</taxon>
        <taxon>Solanales</taxon>
        <taxon>Solanaceae</taxon>
        <taxon>Solanoideae</taxon>
        <taxon>Datureae</taxon>
        <taxon>Datura</taxon>
    </lineage>
</organism>
<gene>
    <name evidence="2" type="ORF">HAX54_027513</name>
</gene>
<evidence type="ECO:0000256" key="1">
    <source>
        <dbReference type="SAM" id="MobiDB-lite"/>
    </source>
</evidence>
<feature type="compositionally biased region" description="Acidic residues" evidence="1">
    <location>
        <begin position="198"/>
        <end position="208"/>
    </location>
</feature>
<evidence type="ECO:0000313" key="3">
    <source>
        <dbReference type="Proteomes" id="UP000823775"/>
    </source>
</evidence>
<proteinExistence type="predicted"/>
<evidence type="ECO:0000313" key="2">
    <source>
        <dbReference type="EMBL" id="MCD7455254.1"/>
    </source>
</evidence>